<proteinExistence type="predicted"/>
<comment type="caution">
    <text evidence="1">The sequence shown here is derived from an EMBL/GenBank/DDBJ whole genome shotgun (WGS) entry which is preliminary data.</text>
</comment>
<keyword evidence="2" id="KW-1185">Reference proteome</keyword>
<evidence type="ECO:0000313" key="2">
    <source>
        <dbReference type="Proteomes" id="UP000828048"/>
    </source>
</evidence>
<organism evidence="1 2">
    <name type="scientific">Vaccinium darrowii</name>
    <dbReference type="NCBI Taxonomy" id="229202"/>
    <lineage>
        <taxon>Eukaryota</taxon>
        <taxon>Viridiplantae</taxon>
        <taxon>Streptophyta</taxon>
        <taxon>Embryophyta</taxon>
        <taxon>Tracheophyta</taxon>
        <taxon>Spermatophyta</taxon>
        <taxon>Magnoliopsida</taxon>
        <taxon>eudicotyledons</taxon>
        <taxon>Gunneridae</taxon>
        <taxon>Pentapetalae</taxon>
        <taxon>asterids</taxon>
        <taxon>Ericales</taxon>
        <taxon>Ericaceae</taxon>
        <taxon>Vaccinioideae</taxon>
        <taxon>Vaccinieae</taxon>
        <taxon>Vaccinium</taxon>
    </lineage>
</organism>
<evidence type="ECO:0000313" key="1">
    <source>
        <dbReference type="EMBL" id="KAH7835853.1"/>
    </source>
</evidence>
<gene>
    <name evidence="1" type="ORF">Vadar_030502</name>
</gene>
<dbReference type="Proteomes" id="UP000828048">
    <property type="component" value="Chromosome 2"/>
</dbReference>
<protein>
    <submittedName>
        <fullName evidence="1">Uncharacterized protein</fullName>
    </submittedName>
</protein>
<reference evidence="1 2" key="1">
    <citation type="journal article" date="2021" name="Hortic Res">
        <title>High-quality reference genome and annotation aids understanding of berry development for evergreen blueberry (Vaccinium darrowii).</title>
        <authorList>
            <person name="Yu J."/>
            <person name="Hulse-Kemp A.M."/>
            <person name="Babiker E."/>
            <person name="Staton M."/>
        </authorList>
    </citation>
    <scope>NUCLEOTIDE SEQUENCE [LARGE SCALE GENOMIC DNA]</scope>
    <source>
        <strain evidence="2">cv. NJ 8807/NJ 8810</strain>
        <tissue evidence="1">Young leaf</tissue>
    </source>
</reference>
<accession>A0ACB7X4Y6</accession>
<dbReference type="EMBL" id="CM037152">
    <property type="protein sequence ID" value="KAH7835853.1"/>
    <property type="molecule type" value="Genomic_DNA"/>
</dbReference>
<sequence length="264" mass="29709">MREDKEETEFHPFTDWSIGPSWIKDMMENRGMDSFADAWGSILLSREIFIGGIVGGCKQTHAETYCPAQFARQFGMVQAIPCPYPGEVNVPLYVRKKVDKNILSHLNVEFRNFRATFKPFQFTMDSPMFTNFSRWWHNLIDLYNQTTSAQGFANHIGCPTPIEGETHSSSLSVSDDGFGVKRKSKSQREQRETIPDVQSSALVSVALNVKPLQSIPQMVTRSQQQRTPPPSPSESVLKKRMRKEGETAQTSVSPSSKPGNSLSN</sequence>
<name>A0ACB7X4Y6_9ERIC</name>